<dbReference type="AlphaFoldDB" id="A0A9D1ZB95"/>
<reference evidence="2" key="1">
    <citation type="journal article" date="2021" name="PeerJ">
        <title>Extensive microbial diversity within the chicken gut microbiome revealed by metagenomics and culture.</title>
        <authorList>
            <person name="Gilroy R."/>
            <person name="Ravi A."/>
            <person name="Getino M."/>
            <person name="Pursley I."/>
            <person name="Horton D.L."/>
            <person name="Alikhan N.F."/>
            <person name="Baker D."/>
            <person name="Gharbi K."/>
            <person name="Hall N."/>
            <person name="Watson M."/>
            <person name="Adriaenssens E.M."/>
            <person name="Foster-Nyarko E."/>
            <person name="Jarju S."/>
            <person name="Secka A."/>
            <person name="Antonio M."/>
            <person name="Oren A."/>
            <person name="Chaudhuri R.R."/>
            <person name="La Ragione R."/>
            <person name="Hildebrand F."/>
            <person name="Pallen M.J."/>
        </authorList>
    </citation>
    <scope>NUCLEOTIDE SEQUENCE</scope>
    <source>
        <strain evidence="2">ChiHjej10B9-743</strain>
    </source>
</reference>
<dbReference type="Proteomes" id="UP000824133">
    <property type="component" value="Unassembled WGS sequence"/>
</dbReference>
<evidence type="ECO:0000313" key="3">
    <source>
        <dbReference type="Proteomes" id="UP000824133"/>
    </source>
</evidence>
<gene>
    <name evidence="2" type="ORF">IAA42_06070</name>
</gene>
<comment type="caution">
    <text evidence="2">The sequence shown here is derived from an EMBL/GenBank/DDBJ whole genome shotgun (WGS) entry which is preliminary data.</text>
</comment>
<proteinExistence type="predicted"/>
<dbReference type="EMBL" id="DXCP01000044">
    <property type="protein sequence ID" value="HIY79984.1"/>
    <property type="molecule type" value="Genomic_DNA"/>
</dbReference>
<accession>A0A9D1ZB95</accession>
<sequence>MVAAKGWSVGRTAEVIGFARTAVRARDERVLIHVLVDPSCPRELVLAVKDALVPARSGGRVRVLPLRGCLPSAEPPDAALALMGPGSDVAPALAHARQGVPVALVVEGALDVALPETEDELAARVGVVAASSPEVLADKLALWLAASVEKEIALAANFPFCRRAVTQRLISRCALQNAAVGAVHLIPGSDLPVMTANQVKLALDIAAAYGRPLEPSRAAELAGVVCSGLAWRTIARTLLGAVPGIGLLVRTGVAYGGTLATGSALRARFDIEPPRKADASSGDRPQAGEALPLASPQADDGYVTIEGGRA</sequence>
<organism evidence="2 3">
    <name type="scientific">Candidatus Olsenella excrementavium</name>
    <dbReference type="NCBI Taxonomy" id="2838709"/>
    <lineage>
        <taxon>Bacteria</taxon>
        <taxon>Bacillati</taxon>
        <taxon>Actinomycetota</taxon>
        <taxon>Coriobacteriia</taxon>
        <taxon>Coriobacteriales</taxon>
        <taxon>Atopobiaceae</taxon>
        <taxon>Olsenella</taxon>
    </lineage>
</organism>
<evidence type="ECO:0000256" key="1">
    <source>
        <dbReference type="SAM" id="MobiDB-lite"/>
    </source>
</evidence>
<feature type="region of interest" description="Disordered" evidence="1">
    <location>
        <begin position="274"/>
        <end position="310"/>
    </location>
</feature>
<name>A0A9D1ZB95_9ACTN</name>
<evidence type="ECO:0000313" key="2">
    <source>
        <dbReference type="EMBL" id="HIY79984.1"/>
    </source>
</evidence>
<reference evidence="2" key="2">
    <citation type="submission" date="2021-04" db="EMBL/GenBank/DDBJ databases">
        <authorList>
            <person name="Gilroy R."/>
        </authorList>
    </citation>
    <scope>NUCLEOTIDE SEQUENCE</scope>
    <source>
        <strain evidence="2">ChiHjej10B9-743</strain>
    </source>
</reference>
<protein>
    <submittedName>
        <fullName evidence="2">Uncharacterized protein</fullName>
    </submittedName>
</protein>